<accession>A0ABV3Y0I4</accession>
<protein>
    <submittedName>
        <fullName evidence="3">Uncharacterized protein</fullName>
    </submittedName>
</protein>
<organism evidence="3 4">
    <name type="scientific">Ferrimicrobium acidiphilum</name>
    <dbReference type="NCBI Taxonomy" id="121039"/>
    <lineage>
        <taxon>Bacteria</taxon>
        <taxon>Bacillati</taxon>
        <taxon>Actinomycetota</taxon>
        <taxon>Acidimicrobiia</taxon>
        <taxon>Acidimicrobiales</taxon>
        <taxon>Acidimicrobiaceae</taxon>
        <taxon>Ferrimicrobium</taxon>
    </lineage>
</organism>
<comment type="caution">
    <text evidence="3">The sequence shown here is derived from an EMBL/GenBank/DDBJ whole genome shotgun (WGS) entry which is preliminary data.</text>
</comment>
<feature type="transmembrane region" description="Helical" evidence="2">
    <location>
        <begin position="22"/>
        <end position="42"/>
    </location>
</feature>
<evidence type="ECO:0000313" key="4">
    <source>
        <dbReference type="Proteomes" id="UP001560267"/>
    </source>
</evidence>
<feature type="region of interest" description="Disordered" evidence="1">
    <location>
        <begin position="113"/>
        <end position="141"/>
    </location>
</feature>
<proteinExistence type="predicted"/>
<evidence type="ECO:0000313" key="3">
    <source>
        <dbReference type="EMBL" id="MEX6428471.1"/>
    </source>
</evidence>
<feature type="transmembrane region" description="Helical" evidence="2">
    <location>
        <begin position="63"/>
        <end position="89"/>
    </location>
</feature>
<dbReference type="EMBL" id="JBFSHR010000003">
    <property type="protein sequence ID" value="MEX6428471.1"/>
    <property type="molecule type" value="Genomic_DNA"/>
</dbReference>
<dbReference type="Proteomes" id="UP001560267">
    <property type="component" value="Unassembled WGS sequence"/>
</dbReference>
<keyword evidence="2" id="KW-0812">Transmembrane</keyword>
<evidence type="ECO:0000256" key="1">
    <source>
        <dbReference type="SAM" id="MobiDB-lite"/>
    </source>
</evidence>
<keyword evidence="4" id="KW-1185">Reference proteome</keyword>
<keyword evidence="2" id="KW-1133">Transmembrane helix</keyword>
<evidence type="ECO:0000256" key="2">
    <source>
        <dbReference type="SAM" id="Phobius"/>
    </source>
</evidence>
<gene>
    <name evidence="3" type="ORF">AB6A68_01255</name>
</gene>
<sequence>MPLALHPMVPAHALGTPEKGEIIALTVTERTGCALLWVVLAIGTSARSTKRALVDTEKGRDMLINLISGKGVIAVLIAITGGVGATVIVHSQASAKQPVAVMLSTRSNANALANTKTASNSPRRTHQQSTTPATSNTTTTSGFNNGLASGASIHGLCVAYRAHLMASARVTSNLESHLAQSKAFLGLAQYATAKGETIATLCATQGGVKISPLPTSHANAAAKLPSGAALG</sequence>
<name>A0ABV3Y0I4_9ACTN</name>
<feature type="compositionally biased region" description="Low complexity" evidence="1">
    <location>
        <begin position="129"/>
        <end position="141"/>
    </location>
</feature>
<keyword evidence="2" id="KW-0472">Membrane</keyword>
<reference evidence="3 4" key="1">
    <citation type="submission" date="2024-07" db="EMBL/GenBank/DDBJ databases">
        <title>Draft Genome Sequence of Ferrimicrobium acidiphilum Strain YE2023, Isolated from a Pulp of Bioleach Reactor.</title>
        <authorList>
            <person name="Elkina Y.A."/>
            <person name="Bulaeva A.G."/>
            <person name="Beletsky A.V."/>
            <person name="Mardanov A.V."/>
        </authorList>
    </citation>
    <scope>NUCLEOTIDE SEQUENCE [LARGE SCALE GENOMIC DNA]</scope>
    <source>
        <strain evidence="3 4">YE2023</strain>
    </source>
</reference>
<feature type="compositionally biased region" description="Polar residues" evidence="1">
    <location>
        <begin position="113"/>
        <end position="122"/>
    </location>
</feature>